<evidence type="ECO:0000256" key="6">
    <source>
        <dbReference type="SAM" id="Phobius"/>
    </source>
</evidence>
<proteinExistence type="predicted"/>
<evidence type="ECO:0000313" key="8">
    <source>
        <dbReference type="EMBL" id="KRQ08289.1"/>
    </source>
</evidence>
<dbReference type="PANTHER" id="PTHR35007">
    <property type="entry name" value="INTEGRAL MEMBRANE PROTEIN-RELATED"/>
    <property type="match status" value="1"/>
</dbReference>
<dbReference type="EMBL" id="LJYG01000094">
    <property type="protein sequence ID" value="KRQ08289.1"/>
    <property type="molecule type" value="Genomic_DNA"/>
</dbReference>
<evidence type="ECO:0000256" key="4">
    <source>
        <dbReference type="ARBA" id="ARBA00022989"/>
    </source>
</evidence>
<evidence type="ECO:0000256" key="3">
    <source>
        <dbReference type="ARBA" id="ARBA00022692"/>
    </source>
</evidence>
<dbReference type="Proteomes" id="UP000051936">
    <property type="component" value="Unassembled WGS sequence"/>
</dbReference>
<keyword evidence="9" id="KW-1185">Reference proteome</keyword>
<keyword evidence="2" id="KW-1003">Cell membrane</keyword>
<accession>A0A0R3DEU0</accession>
<sequence>MTFGLGLVALAIAAGTATSLLIIREIHLRELDARVSSAVLGIAGEAATFKDMTSWVSSLGMRWRRFYAEENLDQLRAILQSSGFNHHRTLPTWIGIKTVSMFLCPIIAGGAAQLSGKAPTDVLVFTLMGLAIGIVAPRLILGVLKRRFDAAVRLGTPDMIDLLVVCSEAGMGLESGLARVAQEMNETNPSIARVLHGLLDDLRILPNRSDAFEKLGSTSDGLRRFGTMIAQSLQYGTPVGQALRNIAVDLRRERITKLEERAHKLGAKLTIPMVLFLLPAMFVILGGSPILHLVRSFASFGK</sequence>
<dbReference type="InterPro" id="IPR018076">
    <property type="entry name" value="T2SS_GspF_dom"/>
</dbReference>
<keyword evidence="4 6" id="KW-1133">Transmembrane helix</keyword>
<comment type="subcellular location">
    <subcellularLocation>
        <location evidence="1">Cell membrane</location>
        <topology evidence="1">Multi-pass membrane protein</topology>
    </subcellularLocation>
</comment>
<dbReference type="PANTHER" id="PTHR35007:SF2">
    <property type="entry name" value="PILUS ASSEMBLE PROTEIN"/>
    <property type="match status" value="1"/>
</dbReference>
<organism evidence="8 9">
    <name type="scientific">Bradyrhizobium manausense</name>
    <dbReference type="NCBI Taxonomy" id="989370"/>
    <lineage>
        <taxon>Bacteria</taxon>
        <taxon>Pseudomonadati</taxon>
        <taxon>Pseudomonadota</taxon>
        <taxon>Alphaproteobacteria</taxon>
        <taxon>Hyphomicrobiales</taxon>
        <taxon>Nitrobacteraceae</taxon>
        <taxon>Bradyrhizobium</taxon>
    </lineage>
</organism>
<evidence type="ECO:0000313" key="9">
    <source>
        <dbReference type="Proteomes" id="UP000051936"/>
    </source>
</evidence>
<feature type="transmembrane region" description="Helical" evidence="6">
    <location>
        <begin position="122"/>
        <end position="144"/>
    </location>
</feature>
<feature type="transmembrane region" description="Helical" evidence="6">
    <location>
        <begin position="271"/>
        <end position="294"/>
    </location>
</feature>
<feature type="domain" description="Type II secretion system protein GspF" evidence="7">
    <location>
        <begin position="160"/>
        <end position="285"/>
    </location>
</feature>
<gene>
    <name evidence="8" type="ORF">AOQ71_22635</name>
</gene>
<evidence type="ECO:0000256" key="1">
    <source>
        <dbReference type="ARBA" id="ARBA00004651"/>
    </source>
</evidence>
<dbReference type="AlphaFoldDB" id="A0A0R3DEU0"/>
<keyword evidence="3 6" id="KW-0812">Transmembrane</keyword>
<dbReference type="RefSeq" id="WP_057751199.1">
    <property type="nucleotide sequence ID" value="NZ_LJYG01000094.1"/>
</dbReference>
<keyword evidence="5 6" id="KW-0472">Membrane</keyword>
<comment type="caution">
    <text evidence="8">The sequence shown here is derived from an EMBL/GenBank/DDBJ whole genome shotgun (WGS) entry which is preliminary data.</text>
</comment>
<dbReference type="STRING" id="989370.AOQ71_22635"/>
<dbReference type="OrthoDB" id="9810662at2"/>
<protein>
    <submittedName>
        <fullName evidence="8">Pilus assembly protein TadC</fullName>
    </submittedName>
</protein>
<evidence type="ECO:0000256" key="2">
    <source>
        <dbReference type="ARBA" id="ARBA00022475"/>
    </source>
</evidence>
<evidence type="ECO:0000256" key="5">
    <source>
        <dbReference type="ARBA" id="ARBA00023136"/>
    </source>
</evidence>
<dbReference type="GO" id="GO:0005886">
    <property type="term" value="C:plasma membrane"/>
    <property type="evidence" value="ECO:0007669"/>
    <property type="project" value="UniProtKB-SubCell"/>
</dbReference>
<evidence type="ECO:0000259" key="7">
    <source>
        <dbReference type="Pfam" id="PF00482"/>
    </source>
</evidence>
<dbReference type="Pfam" id="PF00482">
    <property type="entry name" value="T2SSF"/>
    <property type="match status" value="1"/>
</dbReference>
<reference evidence="8 9" key="1">
    <citation type="submission" date="2015-09" db="EMBL/GenBank/DDBJ databases">
        <title>Draft Genome Sequence of Bradyrhizobium manausense Strain BR 3351T, a Novel Symbiotic Nitrogen-Fixing Alphaproteobacterium Isolated from Brazilian Amazon Rain Forest.</title>
        <authorList>
            <person name="De Araujo J.L."/>
            <person name="Zilli J.E."/>
        </authorList>
    </citation>
    <scope>NUCLEOTIDE SEQUENCE [LARGE SCALE GENOMIC DNA]</scope>
    <source>
        <strain evidence="8 9">BR3351</strain>
    </source>
</reference>
<name>A0A0R3DEU0_9BRAD</name>